<dbReference type="SUPFAM" id="SSF103481">
    <property type="entry name" value="Multidrug resistance efflux transporter EmrE"/>
    <property type="match status" value="2"/>
</dbReference>
<dbReference type="InterPro" id="IPR000620">
    <property type="entry name" value="EamA_dom"/>
</dbReference>
<organism evidence="4 5">
    <name type="scientific">Streptomyces formicae</name>
    <dbReference type="NCBI Taxonomy" id="1616117"/>
    <lineage>
        <taxon>Bacteria</taxon>
        <taxon>Bacillati</taxon>
        <taxon>Actinomycetota</taxon>
        <taxon>Actinomycetes</taxon>
        <taxon>Kitasatosporales</taxon>
        <taxon>Streptomycetaceae</taxon>
        <taxon>Streptomyces</taxon>
    </lineage>
</organism>
<gene>
    <name evidence="4" type="ORF">J4032_20280</name>
</gene>
<keyword evidence="2" id="KW-0472">Membrane</keyword>
<dbReference type="EMBL" id="CP071872">
    <property type="protein sequence ID" value="UNM13502.1"/>
    <property type="molecule type" value="Genomic_DNA"/>
</dbReference>
<name>A0ABY3WLJ9_9ACTN</name>
<evidence type="ECO:0000313" key="5">
    <source>
        <dbReference type="Proteomes" id="UP000828924"/>
    </source>
</evidence>
<feature type="domain" description="EamA" evidence="3">
    <location>
        <begin position="159"/>
        <end position="287"/>
    </location>
</feature>
<reference evidence="4 5" key="1">
    <citation type="submission" date="2021-03" db="EMBL/GenBank/DDBJ databases">
        <title>Complete genome of Streptomyces formicae strain 1H-GS9 (DSM 100524).</title>
        <authorList>
            <person name="Atanasov K.E."/>
            <person name="Altabella T."/>
            <person name="Ferrer A."/>
        </authorList>
    </citation>
    <scope>NUCLEOTIDE SEQUENCE [LARGE SCALE GENOMIC DNA]</scope>
    <source>
        <strain evidence="4 5">1H-GS9</strain>
    </source>
</reference>
<evidence type="ECO:0000256" key="1">
    <source>
        <dbReference type="ARBA" id="ARBA00007362"/>
    </source>
</evidence>
<evidence type="ECO:0000256" key="2">
    <source>
        <dbReference type="SAM" id="Phobius"/>
    </source>
</evidence>
<proteinExistence type="inferred from homology"/>
<feature type="transmembrane region" description="Helical" evidence="2">
    <location>
        <begin position="99"/>
        <end position="120"/>
    </location>
</feature>
<feature type="transmembrane region" description="Helical" evidence="2">
    <location>
        <begin position="184"/>
        <end position="203"/>
    </location>
</feature>
<feature type="transmembrane region" description="Helical" evidence="2">
    <location>
        <begin position="241"/>
        <end position="264"/>
    </location>
</feature>
<keyword evidence="2" id="KW-1133">Transmembrane helix</keyword>
<dbReference type="InterPro" id="IPR037185">
    <property type="entry name" value="EmrE-like"/>
</dbReference>
<feature type="transmembrane region" description="Helical" evidence="2">
    <location>
        <begin position="31"/>
        <end position="51"/>
    </location>
</feature>
<comment type="similarity">
    <text evidence="1">Belongs to the EamA transporter family.</text>
</comment>
<dbReference type="Pfam" id="PF00892">
    <property type="entry name" value="EamA"/>
    <property type="match status" value="1"/>
</dbReference>
<feature type="transmembrane region" description="Helical" evidence="2">
    <location>
        <begin position="215"/>
        <end position="235"/>
    </location>
</feature>
<feature type="transmembrane region" description="Helical" evidence="2">
    <location>
        <begin position="6"/>
        <end position="24"/>
    </location>
</feature>
<keyword evidence="5" id="KW-1185">Reference proteome</keyword>
<accession>A0ABY3WLJ9</accession>
<feature type="transmembrane region" description="Helical" evidence="2">
    <location>
        <begin position="158"/>
        <end position="178"/>
    </location>
</feature>
<feature type="transmembrane region" description="Helical" evidence="2">
    <location>
        <begin position="271"/>
        <end position="288"/>
    </location>
</feature>
<evidence type="ECO:0000259" key="3">
    <source>
        <dbReference type="Pfam" id="PF00892"/>
    </source>
</evidence>
<dbReference type="RefSeq" id="WP_242332402.1">
    <property type="nucleotide sequence ID" value="NZ_CP071872.1"/>
</dbReference>
<sequence>MPEVLALSAAVLFGLVHFFSGLLARRADSYGVAVSGQLGGLILMLSVALAVTVPDLDVPILTASHVTAGAMAWGALSGVGTGMGVAHLYRGFAEGQMSVVAPLSDLAAVALPVLVSVAVFGDRPGAPAWLGIAVALPALWMVSHGGRPSVSGTAHGGARYGLLAGVGFAVQFLAISRIDPAAGPWPILAARVAATLTIVPMARAAGATLRIPRHLVAPALFLGSIGSVALVLFLAATLDQLVALATVLAAMYPAITVVLAIVCLHERPTCVQTAGLACTAVAVALIALG</sequence>
<evidence type="ECO:0000313" key="4">
    <source>
        <dbReference type="EMBL" id="UNM13502.1"/>
    </source>
</evidence>
<keyword evidence="2" id="KW-0812">Transmembrane</keyword>
<protein>
    <submittedName>
        <fullName evidence="4">DMT family transporter</fullName>
    </submittedName>
</protein>
<dbReference type="Proteomes" id="UP000828924">
    <property type="component" value="Chromosome"/>
</dbReference>
<feature type="transmembrane region" description="Helical" evidence="2">
    <location>
        <begin position="126"/>
        <end position="146"/>
    </location>
</feature>
<feature type="transmembrane region" description="Helical" evidence="2">
    <location>
        <begin position="71"/>
        <end position="92"/>
    </location>
</feature>